<feature type="domain" description="Immunoglobulin I-set" evidence="5">
    <location>
        <begin position="23"/>
        <end position="107"/>
    </location>
</feature>
<dbReference type="Proteomes" id="UP000663844">
    <property type="component" value="Unassembled WGS sequence"/>
</dbReference>
<feature type="compositionally biased region" description="Basic and acidic residues" evidence="4">
    <location>
        <begin position="211"/>
        <end position="238"/>
    </location>
</feature>
<evidence type="ECO:0000313" key="7">
    <source>
        <dbReference type="Proteomes" id="UP000663844"/>
    </source>
</evidence>
<sequence>DKANLEQLDRIAPAFEKPKITKDIKQKSVKIECRCKGKLEPKIIWKKDKIEIKDKSNKYKISKTKGTDDTYTFILEILNATSTDNGVYKILAKNDAGDSQALINLTIDTEAAPPKDEEAKKKAQDNAIPTISTPIENNFDENDRRMPKIQTEESLYEETGPRRAKTTDRPKRPSASNLNVISENPPTLQIRTDQPEETGINDDSPGSRRSSAIEERRPSLRHVDQENLLKVRRDSKTK</sequence>
<dbReference type="Gene3D" id="2.60.40.10">
    <property type="entry name" value="Immunoglobulins"/>
    <property type="match status" value="1"/>
</dbReference>
<dbReference type="GO" id="GO:0045214">
    <property type="term" value="P:sarcomere organization"/>
    <property type="evidence" value="ECO:0007669"/>
    <property type="project" value="TreeGrafter"/>
</dbReference>
<feature type="non-terminal residue" evidence="6">
    <location>
        <position position="238"/>
    </location>
</feature>
<dbReference type="EMBL" id="CAJOAZ010015121">
    <property type="protein sequence ID" value="CAF4288996.1"/>
    <property type="molecule type" value="Genomic_DNA"/>
</dbReference>
<feature type="compositionally biased region" description="Polar residues" evidence="4">
    <location>
        <begin position="127"/>
        <end position="136"/>
    </location>
</feature>
<evidence type="ECO:0000256" key="4">
    <source>
        <dbReference type="SAM" id="MobiDB-lite"/>
    </source>
</evidence>
<dbReference type="InterPro" id="IPR036179">
    <property type="entry name" value="Ig-like_dom_sf"/>
</dbReference>
<feature type="non-terminal residue" evidence="6">
    <location>
        <position position="1"/>
    </location>
</feature>
<proteinExistence type="predicted"/>
<dbReference type="AlphaFoldDB" id="A0A820H287"/>
<name>A0A820H287_9BILA</name>
<dbReference type="PANTHER" id="PTHR13817">
    <property type="entry name" value="TITIN"/>
    <property type="match status" value="1"/>
</dbReference>
<keyword evidence="2" id="KW-1015">Disulfide bond</keyword>
<evidence type="ECO:0000256" key="3">
    <source>
        <dbReference type="ARBA" id="ARBA00023319"/>
    </source>
</evidence>
<feature type="compositionally biased region" description="Basic and acidic residues" evidence="4">
    <location>
        <begin position="159"/>
        <end position="171"/>
    </location>
</feature>
<protein>
    <recommendedName>
        <fullName evidence="5">Immunoglobulin I-set domain-containing protein</fullName>
    </recommendedName>
</protein>
<organism evidence="6 7">
    <name type="scientific">Adineta steineri</name>
    <dbReference type="NCBI Taxonomy" id="433720"/>
    <lineage>
        <taxon>Eukaryota</taxon>
        <taxon>Metazoa</taxon>
        <taxon>Spiralia</taxon>
        <taxon>Gnathifera</taxon>
        <taxon>Rotifera</taxon>
        <taxon>Eurotatoria</taxon>
        <taxon>Bdelloidea</taxon>
        <taxon>Adinetida</taxon>
        <taxon>Adinetidae</taxon>
        <taxon>Adineta</taxon>
    </lineage>
</organism>
<evidence type="ECO:0000259" key="5">
    <source>
        <dbReference type="Pfam" id="PF07679"/>
    </source>
</evidence>
<keyword evidence="3" id="KW-0393">Immunoglobulin domain</keyword>
<feature type="compositionally biased region" description="Basic and acidic residues" evidence="4">
    <location>
        <begin position="113"/>
        <end position="124"/>
    </location>
</feature>
<feature type="region of interest" description="Disordered" evidence="4">
    <location>
        <begin position="108"/>
        <end position="238"/>
    </location>
</feature>
<reference evidence="6" key="1">
    <citation type="submission" date="2021-02" db="EMBL/GenBank/DDBJ databases">
        <authorList>
            <person name="Nowell W R."/>
        </authorList>
    </citation>
    <scope>NUCLEOTIDE SEQUENCE</scope>
</reference>
<dbReference type="InterPro" id="IPR013098">
    <property type="entry name" value="Ig_I-set"/>
</dbReference>
<evidence type="ECO:0000256" key="1">
    <source>
        <dbReference type="ARBA" id="ARBA00022737"/>
    </source>
</evidence>
<gene>
    <name evidence="6" type="ORF">OXD698_LOCUS45487</name>
</gene>
<comment type="caution">
    <text evidence="6">The sequence shown here is derived from an EMBL/GenBank/DDBJ whole genome shotgun (WGS) entry which is preliminary data.</text>
</comment>
<dbReference type="Pfam" id="PF07679">
    <property type="entry name" value="I-set"/>
    <property type="match status" value="1"/>
</dbReference>
<keyword evidence="1" id="KW-0677">Repeat</keyword>
<dbReference type="SUPFAM" id="SSF48726">
    <property type="entry name" value="Immunoglobulin"/>
    <property type="match status" value="1"/>
</dbReference>
<evidence type="ECO:0000256" key="2">
    <source>
        <dbReference type="ARBA" id="ARBA00023157"/>
    </source>
</evidence>
<dbReference type="PANTHER" id="PTHR13817:SF177">
    <property type="entry name" value="IG-LIKE AND FIBRONECTIN TYPE-III DOMAIN-CONTAINING PROTEIN 1-RELATED"/>
    <property type="match status" value="1"/>
</dbReference>
<dbReference type="InterPro" id="IPR050964">
    <property type="entry name" value="Striated_Muscle_Regulatory"/>
</dbReference>
<feature type="compositionally biased region" description="Polar residues" evidence="4">
    <location>
        <begin position="174"/>
        <end position="192"/>
    </location>
</feature>
<dbReference type="GO" id="GO:0031430">
    <property type="term" value="C:M band"/>
    <property type="evidence" value="ECO:0007669"/>
    <property type="project" value="TreeGrafter"/>
</dbReference>
<dbReference type="InterPro" id="IPR013783">
    <property type="entry name" value="Ig-like_fold"/>
</dbReference>
<dbReference type="FunFam" id="2.60.40.10:FF:000032">
    <property type="entry name" value="palladin isoform X1"/>
    <property type="match status" value="1"/>
</dbReference>
<evidence type="ECO:0000313" key="6">
    <source>
        <dbReference type="EMBL" id="CAF4288996.1"/>
    </source>
</evidence>
<accession>A0A820H287</accession>